<reference evidence="2 4" key="1">
    <citation type="journal article" date="2016" name="Plant Dis.">
        <title>Improved production of propionic acid using genome shuffling.</title>
        <authorList>
            <person name="Luna-Flores C.H."/>
            <person name="Palfreyman R.W."/>
            <person name="Kromer J.O."/>
            <person name="Nielsen L.K."/>
            <person name="Marcellin E."/>
        </authorList>
    </citation>
    <scope>NUCLEOTIDE SEQUENCE [LARGE SCALE GENOMIC DNA]</scope>
    <source>
        <strain evidence="2 4">F3E8</strain>
    </source>
</reference>
<dbReference type="Pfam" id="PF13599">
    <property type="entry name" value="Pentapeptide_4"/>
    <property type="match status" value="1"/>
</dbReference>
<organism evidence="1 3">
    <name type="scientific">Acidipropionibacterium acidipropionici</name>
    <dbReference type="NCBI Taxonomy" id="1748"/>
    <lineage>
        <taxon>Bacteria</taxon>
        <taxon>Bacillati</taxon>
        <taxon>Actinomycetota</taxon>
        <taxon>Actinomycetes</taxon>
        <taxon>Propionibacteriales</taxon>
        <taxon>Propionibacteriaceae</taxon>
        <taxon>Acidipropionibacterium</taxon>
    </lineage>
</organism>
<protein>
    <recommendedName>
        <fullName evidence="5">Pentapeptide repeat-containing protein</fullName>
    </recommendedName>
</protein>
<gene>
    <name evidence="2" type="ORF">A8L58_03685</name>
    <name evidence="1" type="ORF">AXH35_02220</name>
</gene>
<dbReference type="KEGG" id="aaci:ASQ49_12695"/>
<accession>A0AAC8YCU3</accession>
<dbReference type="Pfam" id="PF00805">
    <property type="entry name" value="Pentapeptide"/>
    <property type="match status" value="1"/>
</dbReference>
<name>A0AAC8YCU3_9ACTN</name>
<dbReference type="InterPro" id="IPR001646">
    <property type="entry name" value="5peptide_repeat"/>
</dbReference>
<dbReference type="InterPro" id="IPR051082">
    <property type="entry name" value="Pentapeptide-BTB/POZ_domain"/>
</dbReference>
<dbReference type="AlphaFoldDB" id="A0AAC8YCU3"/>
<dbReference type="SUPFAM" id="SSF141571">
    <property type="entry name" value="Pentapeptide repeat-like"/>
    <property type="match status" value="1"/>
</dbReference>
<dbReference type="PANTHER" id="PTHR14136">
    <property type="entry name" value="BTB_POZ DOMAIN-CONTAINING PROTEIN KCTD9"/>
    <property type="match status" value="1"/>
</dbReference>
<proteinExistence type="predicted"/>
<dbReference type="Proteomes" id="UP000075221">
    <property type="component" value="Chromosome"/>
</dbReference>
<evidence type="ECO:0000313" key="3">
    <source>
        <dbReference type="Proteomes" id="UP000075221"/>
    </source>
</evidence>
<evidence type="ECO:0008006" key="5">
    <source>
        <dbReference type="Google" id="ProtNLM"/>
    </source>
</evidence>
<dbReference type="EMBL" id="CP015970">
    <property type="protein sequence ID" value="AOZ45964.1"/>
    <property type="molecule type" value="Genomic_DNA"/>
</dbReference>
<dbReference type="OMA" id="GARFMDC"/>
<dbReference type="EMBL" id="CP014352">
    <property type="protein sequence ID" value="AMS04471.1"/>
    <property type="molecule type" value="Genomic_DNA"/>
</dbReference>
<sequence>MPGADELMEEVDLTGADWSGCTLEGVDLSGVRARSMRAPECSWDHSQWADVVLESCDLAASSWRDSGWQRTEAGECRLTGAVLSGCSLEDVWLRGCVLDMAQFRMASLRRVRFTGCRMTGADFSSAHLEQVRIEDCVLDGAAFHQVRITGRRSSRSSPAGPGLVISGGSIDGLSGADQLHGAAIDPSHLEVLGRLLAGAAGIGLELP</sequence>
<evidence type="ECO:0000313" key="2">
    <source>
        <dbReference type="EMBL" id="AOZ45964.1"/>
    </source>
</evidence>
<dbReference type="Proteomes" id="UP000178666">
    <property type="component" value="Chromosome"/>
</dbReference>
<keyword evidence="4" id="KW-1185">Reference proteome</keyword>
<dbReference type="PANTHER" id="PTHR14136:SF17">
    <property type="entry name" value="BTB_POZ DOMAIN-CONTAINING PROTEIN KCTD9"/>
    <property type="match status" value="1"/>
</dbReference>
<dbReference type="Gene3D" id="2.160.20.80">
    <property type="entry name" value="E3 ubiquitin-protein ligase SopA"/>
    <property type="match status" value="1"/>
</dbReference>
<evidence type="ECO:0000313" key="4">
    <source>
        <dbReference type="Proteomes" id="UP000178666"/>
    </source>
</evidence>
<reference evidence="1 3" key="2">
    <citation type="submission" date="2016-02" db="EMBL/GenBank/DDBJ databases">
        <title>Complete Genome Sequence of Propionibacterium acidipropionici ATCC 55737.</title>
        <authorList>
            <person name="Luna Flores C.H."/>
            <person name="Nielsen L.K."/>
            <person name="Marcellin E."/>
        </authorList>
    </citation>
    <scope>NUCLEOTIDE SEQUENCE [LARGE SCALE GENOMIC DNA]</scope>
    <source>
        <strain evidence="1 3">ATCC 55737</strain>
    </source>
</reference>
<evidence type="ECO:0000313" key="1">
    <source>
        <dbReference type="EMBL" id="AMS04471.1"/>
    </source>
</evidence>